<feature type="zinc finger region" description="C3H1-type" evidence="5">
    <location>
        <begin position="295"/>
        <end position="321"/>
    </location>
</feature>
<dbReference type="FunFam" id="4.10.1000.10:FF:000035">
    <property type="entry name" value="CCCH zinc finger protein, variant"/>
    <property type="match status" value="1"/>
</dbReference>
<keyword evidence="2" id="KW-0677">Repeat</keyword>
<dbReference type="Proteomes" id="UP001174694">
    <property type="component" value="Unassembled WGS sequence"/>
</dbReference>
<dbReference type="EMBL" id="JANBVO010000032">
    <property type="protein sequence ID" value="KAJ9137885.1"/>
    <property type="molecule type" value="Genomic_DNA"/>
</dbReference>
<dbReference type="InterPro" id="IPR036855">
    <property type="entry name" value="Znf_CCCH_sf"/>
</dbReference>
<dbReference type="InterPro" id="IPR000571">
    <property type="entry name" value="Znf_CCCH"/>
</dbReference>
<evidence type="ECO:0000259" key="7">
    <source>
        <dbReference type="PROSITE" id="PS50103"/>
    </source>
</evidence>
<feature type="region of interest" description="Disordered" evidence="6">
    <location>
        <begin position="379"/>
        <end position="419"/>
    </location>
</feature>
<dbReference type="GO" id="GO:0005634">
    <property type="term" value="C:nucleus"/>
    <property type="evidence" value="ECO:0007669"/>
    <property type="project" value="TreeGrafter"/>
</dbReference>
<keyword evidence="3 5" id="KW-0863">Zinc-finger</keyword>
<dbReference type="AlphaFoldDB" id="A0AA38VNV3"/>
<evidence type="ECO:0000256" key="4">
    <source>
        <dbReference type="ARBA" id="ARBA00022833"/>
    </source>
</evidence>
<evidence type="ECO:0000256" key="5">
    <source>
        <dbReference type="PROSITE-ProRule" id="PRU00723"/>
    </source>
</evidence>
<organism evidence="8 9">
    <name type="scientific">Pleurostoma richardsiae</name>
    <dbReference type="NCBI Taxonomy" id="41990"/>
    <lineage>
        <taxon>Eukaryota</taxon>
        <taxon>Fungi</taxon>
        <taxon>Dikarya</taxon>
        <taxon>Ascomycota</taxon>
        <taxon>Pezizomycotina</taxon>
        <taxon>Sordariomycetes</taxon>
        <taxon>Sordariomycetidae</taxon>
        <taxon>Calosphaeriales</taxon>
        <taxon>Pleurostomataceae</taxon>
        <taxon>Pleurostoma</taxon>
    </lineage>
</organism>
<dbReference type="PANTHER" id="PTHR46156:SF1">
    <property type="entry name" value="ZINC FINGER CCCH DOMAIN-CONTAINING PROTEIN 3"/>
    <property type="match status" value="1"/>
</dbReference>
<keyword evidence="1 5" id="KW-0479">Metal-binding</keyword>
<dbReference type="Gene3D" id="6.10.250.3220">
    <property type="match status" value="1"/>
</dbReference>
<dbReference type="Pfam" id="PF00642">
    <property type="entry name" value="zf-CCCH"/>
    <property type="match status" value="2"/>
</dbReference>
<reference evidence="8" key="1">
    <citation type="submission" date="2022-07" db="EMBL/GenBank/DDBJ databases">
        <title>Fungi with potential for degradation of polypropylene.</title>
        <authorList>
            <person name="Gostincar C."/>
        </authorList>
    </citation>
    <scope>NUCLEOTIDE SEQUENCE</scope>
    <source>
        <strain evidence="8">EXF-13308</strain>
    </source>
</reference>
<gene>
    <name evidence="8" type="ORF">NKR23_g8872</name>
</gene>
<keyword evidence="4 5" id="KW-0862">Zinc</keyword>
<feature type="domain" description="C3H1-type" evidence="7">
    <location>
        <begin position="266"/>
        <end position="294"/>
    </location>
</feature>
<feature type="domain" description="C3H1-type" evidence="7">
    <location>
        <begin position="322"/>
        <end position="350"/>
    </location>
</feature>
<feature type="domain" description="C3H1-type" evidence="7">
    <location>
        <begin position="239"/>
        <end position="265"/>
    </location>
</feature>
<dbReference type="Gene3D" id="4.10.1000.10">
    <property type="entry name" value="Zinc finger, CCCH-type"/>
    <property type="match status" value="2"/>
</dbReference>
<feature type="zinc finger region" description="C3H1-type" evidence="5">
    <location>
        <begin position="266"/>
        <end position="294"/>
    </location>
</feature>
<feature type="zinc finger region" description="C3H1-type" evidence="5">
    <location>
        <begin position="322"/>
        <end position="350"/>
    </location>
</feature>
<feature type="domain" description="C3H1-type" evidence="7">
    <location>
        <begin position="295"/>
        <end position="321"/>
    </location>
</feature>
<evidence type="ECO:0000256" key="3">
    <source>
        <dbReference type="ARBA" id="ARBA00022771"/>
    </source>
</evidence>
<dbReference type="FunFam" id="4.10.1000.10:FF:000022">
    <property type="entry name" value="Zinc finger CCCH domain-containing protein 7"/>
    <property type="match status" value="1"/>
</dbReference>
<evidence type="ECO:0000256" key="1">
    <source>
        <dbReference type="ARBA" id="ARBA00022723"/>
    </source>
</evidence>
<accession>A0AA38VNV3</accession>
<feature type="zinc finger region" description="C3H1-type" evidence="5">
    <location>
        <begin position="239"/>
        <end position="265"/>
    </location>
</feature>
<proteinExistence type="predicted"/>
<dbReference type="PANTHER" id="PTHR46156">
    <property type="entry name" value="CCCH ZINGC FINGER"/>
    <property type="match status" value="1"/>
</dbReference>
<protein>
    <submittedName>
        <fullName evidence="8">Zinc finger CCCH domain-containing protein 3</fullName>
    </submittedName>
</protein>
<evidence type="ECO:0000256" key="2">
    <source>
        <dbReference type="ARBA" id="ARBA00022737"/>
    </source>
</evidence>
<comment type="caution">
    <text evidence="8">The sequence shown here is derived from an EMBL/GenBank/DDBJ whole genome shotgun (WGS) entry which is preliminary data.</text>
</comment>
<keyword evidence="9" id="KW-1185">Reference proteome</keyword>
<evidence type="ECO:0000313" key="8">
    <source>
        <dbReference type="EMBL" id="KAJ9137885.1"/>
    </source>
</evidence>
<dbReference type="SUPFAM" id="SSF90229">
    <property type="entry name" value="CCCH zinc finger"/>
    <property type="match status" value="2"/>
</dbReference>
<feature type="region of interest" description="Disordered" evidence="6">
    <location>
        <begin position="18"/>
        <end position="39"/>
    </location>
</feature>
<feature type="compositionally biased region" description="Acidic residues" evidence="6">
    <location>
        <begin position="387"/>
        <end position="419"/>
    </location>
</feature>
<evidence type="ECO:0000256" key="6">
    <source>
        <dbReference type="SAM" id="MobiDB-lite"/>
    </source>
</evidence>
<dbReference type="GO" id="GO:0008270">
    <property type="term" value="F:zinc ion binding"/>
    <property type="evidence" value="ECO:0007669"/>
    <property type="project" value="UniProtKB-KW"/>
</dbReference>
<evidence type="ECO:0000313" key="9">
    <source>
        <dbReference type="Proteomes" id="UP001174694"/>
    </source>
</evidence>
<name>A0AA38VNV3_9PEZI</name>
<dbReference type="Pfam" id="PF14608">
    <property type="entry name" value="zf-CCCH_2"/>
    <property type="match status" value="1"/>
</dbReference>
<dbReference type="SMART" id="SM00356">
    <property type="entry name" value="ZnF_C3H1"/>
    <property type="match status" value="5"/>
</dbReference>
<dbReference type="PROSITE" id="PS50103">
    <property type="entry name" value="ZF_C3H1"/>
    <property type="match status" value="4"/>
</dbReference>
<sequence>MSAEDRELLAQISQLAGQINRHKSQQSGVSAPTPNHYAAPYPTGYPARGGYRGRGSHSARGGYRVAKVPAHRNRSLVLNGSLSSHKSDADADPTTSYASNASWVTKSDRHLQLINSAVYEKEAQARTKAIEQTRLQKQRHKDHQERAKLFRHLSGMGGGAQAVPADNHAAANYEIIVDNIPFRVTKNGSKLVKLPGDRNSPKATPKVTTIGGVKFYRSKNGNLYRHGIVKAQRRSGAIRKVNVPCQRFSTTGTCAKGPACRYVHDPAKVAACKDFLQKGECPNGDECDLSHDLIPERTPTCVHYLKGTCSNPNCRYTHVKLLPSAPVCRSFGLYGYCEKGASCADRHSYECPDFSNTGTCKNKRCKLLHRERASVLRKATAARNGAAEDDEDDLSSDDDGDSVNSDDVDSDEVEEFIGEDDSLALDFANQKDFIQL</sequence>